<accession>A0ABT5QF20</accession>
<dbReference type="EMBL" id="JAMDGR010000030">
    <property type="protein sequence ID" value="MDD1152514.1"/>
    <property type="molecule type" value="Genomic_DNA"/>
</dbReference>
<evidence type="ECO:0000256" key="1">
    <source>
        <dbReference type="RuleBase" id="RU003494"/>
    </source>
</evidence>
<sequence>MIDLYTAATPNGHKVSILLEELGLPYTVHALSFDKREQKAPAFLKINPNGRIPAIVDRDNGDFPVFESGAILVYLAERSGQLLPADPKGRSIVMQWLMFQMGGVGPMQGQANVFFRYFPEKLQGAIDRYQHETRRLYEVLDTRLQQVEYLAGDYSIADIATFPWVRGHEWSGVSVQGLSALQRWMAALEARPAVQRGLQVPQRNDDASVVKGAQAMLIR</sequence>
<gene>
    <name evidence="4" type="ORF">M5G25_30060</name>
</gene>
<dbReference type="SUPFAM" id="SSF52833">
    <property type="entry name" value="Thioredoxin-like"/>
    <property type="match status" value="1"/>
</dbReference>
<dbReference type="Pfam" id="PF02798">
    <property type="entry name" value="GST_N"/>
    <property type="match status" value="1"/>
</dbReference>
<feature type="domain" description="GST C-terminal" evidence="3">
    <location>
        <begin position="86"/>
        <end position="208"/>
    </location>
</feature>
<dbReference type="InterPro" id="IPR036249">
    <property type="entry name" value="Thioredoxin-like_sf"/>
</dbReference>
<dbReference type="InterPro" id="IPR040079">
    <property type="entry name" value="Glutathione_S-Trfase"/>
</dbReference>
<dbReference type="SFLD" id="SFLDG01150">
    <property type="entry name" value="Main.1:_Beta-like"/>
    <property type="match status" value="1"/>
</dbReference>
<evidence type="ECO:0000259" key="2">
    <source>
        <dbReference type="PROSITE" id="PS50404"/>
    </source>
</evidence>
<organism evidence="4 5">
    <name type="scientific">Pseudomonas idahonensis</name>
    <dbReference type="NCBI Taxonomy" id="2942628"/>
    <lineage>
        <taxon>Bacteria</taxon>
        <taxon>Pseudomonadati</taxon>
        <taxon>Pseudomonadota</taxon>
        <taxon>Gammaproteobacteria</taxon>
        <taxon>Pseudomonadales</taxon>
        <taxon>Pseudomonadaceae</taxon>
        <taxon>Pseudomonas</taxon>
    </lineage>
</organism>
<protein>
    <submittedName>
        <fullName evidence="4">Glutathione S-transferase N-terminal domain-containing protein</fullName>
    </submittedName>
</protein>
<evidence type="ECO:0000313" key="4">
    <source>
        <dbReference type="EMBL" id="MDD1152514.1"/>
    </source>
</evidence>
<dbReference type="RefSeq" id="WP_273924418.1">
    <property type="nucleotide sequence ID" value="NZ_JAMDGR010000030.1"/>
</dbReference>
<dbReference type="Proteomes" id="UP001217610">
    <property type="component" value="Unassembled WGS sequence"/>
</dbReference>
<comment type="similarity">
    <text evidence="1">Belongs to the GST superfamily.</text>
</comment>
<dbReference type="SUPFAM" id="SSF47616">
    <property type="entry name" value="GST C-terminal domain-like"/>
    <property type="match status" value="1"/>
</dbReference>
<dbReference type="Gene3D" id="3.40.30.10">
    <property type="entry name" value="Glutaredoxin"/>
    <property type="match status" value="1"/>
</dbReference>
<dbReference type="PROSITE" id="PS50405">
    <property type="entry name" value="GST_CTER"/>
    <property type="match status" value="1"/>
</dbReference>
<name>A0ABT5QF20_9PSED</name>
<feature type="domain" description="GST N-terminal" evidence="2">
    <location>
        <begin position="1"/>
        <end position="83"/>
    </location>
</feature>
<dbReference type="SFLD" id="SFLDG00358">
    <property type="entry name" value="Main_(cytGST)"/>
    <property type="match status" value="1"/>
</dbReference>
<dbReference type="InterPro" id="IPR004045">
    <property type="entry name" value="Glutathione_S-Trfase_N"/>
</dbReference>
<dbReference type="InterPro" id="IPR004046">
    <property type="entry name" value="GST_C"/>
</dbReference>
<dbReference type="InterPro" id="IPR036282">
    <property type="entry name" value="Glutathione-S-Trfase_C_sf"/>
</dbReference>
<dbReference type="SFLD" id="SFLDS00019">
    <property type="entry name" value="Glutathione_Transferase_(cytos"/>
    <property type="match status" value="1"/>
</dbReference>
<dbReference type="PANTHER" id="PTHR44051">
    <property type="entry name" value="GLUTATHIONE S-TRANSFERASE-RELATED"/>
    <property type="match status" value="1"/>
</dbReference>
<dbReference type="SFLD" id="SFLDG01151">
    <property type="entry name" value="Main.2:_Nu-like"/>
    <property type="match status" value="1"/>
</dbReference>
<dbReference type="Pfam" id="PF00043">
    <property type="entry name" value="GST_C"/>
    <property type="match status" value="1"/>
</dbReference>
<evidence type="ECO:0000259" key="3">
    <source>
        <dbReference type="PROSITE" id="PS50405"/>
    </source>
</evidence>
<reference evidence="4 5" key="1">
    <citation type="submission" date="2022-05" db="EMBL/GenBank/DDBJ databases">
        <title>Novel Pseudomonas spp. Isolated from a Rainbow Trout Aquaculture Facility.</title>
        <authorList>
            <person name="Testerman T."/>
            <person name="Graf J."/>
        </authorList>
    </citation>
    <scope>NUCLEOTIDE SEQUENCE [LARGE SCALE GENOMIC DNA]</scope>
    <source>
        <strain evidence="4 5">ID357</strain>
    </source>
</reference>
<evidence type="ECO:0000313" key="5">
    <source>
        <dbReference type="Proteomes" id="UP001217610"/>
    </source>
</evidence>
<dbReference type="PROSITE" id="PS50404">
    <property type="entry name" value="GST_NTER"/>
    <property type="match status" value="1"/>
</dbReference>
<dbReference type="InterPro" id="IPR010987">
    <property type="entry name" value="Glutathione-S-Trfase_C-like"/>
</dbReference>
<dbReference type="PANTHER" id="PTHR44051:SF22">
    <property type="entry name" value="DISULFIDE-BOND OXIDOREDUCTASE YGHU"/>
    <property type="match status" value="1"/>
</dbReference>
<dbReference type="Gene3D" id="1.20.1050.10">
    <property type="match status" value="1"/>
</dbReference>
<comment type="caution">
    <text evidence="4">The sequence shown here is derived from an EMBL/GenBank/DDBJ whole genome shotgun (WGS) entry which is preliminary data.</text>
</comment>
<proteinExistence type="inferred from homology"/>
<keyword evidence="5" id="KW-1185">Reference proteome</keyword>
<dbReference type="CDD" id="cd03048">
    <property type="entry name" value="GST_N_Ure2p_like"/>
    <property type="match status" value="1"/>
</dbReference>